<evidence type="ECO:0000313" key="6">
    <source>
        <dbReference type="Proteomes" id="UP000298138"/>
    </source>
</evidence>
<keyword evidence="3" id="KW-0949">S-adenosyl-L-methionine</keyword>
<dbReference type="Gene3D" id="3.40.50.150">
    <property type="entry name" value="Vaccinia Virus protein VP39"/>
    <property type="match status" value="1"/>
</dbReference>
<reference evidence="5 6" key="1">
    <citation type="submission" date="2019-04" db="EMBL/GenBank/DDBJ databases">
        <title>Comparative genomics and transcriptomics to analyze fruiting body development in filamentous ascomycetes.</title>
        <authorList>
            <consortium name="DOE Joint Genome Institute"/>
            <person name="Lutkenhaus R."/>
            <person name="Traeger S."/>
            <person name="Breuer J."/>
            <person name="Kuo A."/>
            <person name="Lipzen A."/>
            <person name="Pangilinan J."/>
            <person name="Dilworth D."/>
            <person name="Sandor L."/>
            <person name="Poggeler S."/>
            <person name="Barry K."/>
            <person name="Grigoriev I.V."/>
            <person name="Nowrousian M."/>
        </authorList>
    </citation>
    <scope>NUCLEOTIDE SEQUENCE [LARGE SCALE GENOMIC DNA]</scope>
    <source>
        <strain evidence="5 6">CBS 389.68</strain>
    </source>
</reference>
<dbReference type="PROSITE" id="PS51683">
    <property type="entry name" value="SAM_OMT_II"/>
    <property type="match status" value="1"/>
</dbReference>
<dbReference type="SUPFAM" id="SSF46785">
    <property type="entry name" value="Winged helix' DNA-binding domain"/>
    <property type="match status" value="1"/>
</dbReference>
<dbReference type="AlphaFoldDB" id="A0A4S2MKA1"/>
<dbReference type="InterPro" id="IPR036388">
    <property type="entry name" value="WH-like_DNA-bd_sf"/>
</dbReference>
<evidence type="ECO:0000313" key="5">
    <source>
        <dbReference type="EMBL" id="TGZ77323.1"/>
    </source>
</evidence>
<dbReference type="InParanoid" id="A0A4S2MKA1"/>
<keyword evidence="2 5" id="KW-0808">Transferase</keyword>
<protein>
    <submittedName>
        <fullName evidence="5">S-adenosyl-L-methionine-dependent methyltransferase</fullName>
    </submittedName>
</protein>
<organism evidence="5 6">
    <name type="scientific">Ascodesmis nigricans</name>
    <dbReference type="NCBI Taxonomy" id="341454"/>
    <lineage>
        <taxon>Eukaryota</taxon>
        <taxon>Fungi</taxon>
        <taxon>Dikarya</taxon>
        <taxon>Ascomycota</taxon>
        <taxon>Pezizomycotina</taxon>
        <taxon>Pezizomycetes</taxon>
        <taxon>Pezizales</taxon>
        <taxon>Ascodesmidaceae</taxon>
        <taxon>Ascodesmis</taxon>
    </lineage>
</organism>
<dbReference type="Pfam" id="PF00891">
    <property type="entry name" value="Methyltransf_2"/>
    <property type="match status" value="1"/>
</dbReference>
<dbReference type="Proteomes" id="UP000298138">
    <property type="component" value="Unassembled WGS sequence"/>
</dbReference>
<evidence type="ECO:0000256" key="2">
    <source>
        <dbReference type="ARBA" id="ARBA00022679"/>
    </source>
</evidence>
<dbReference type="PANTHER" id="PTHR43712:SF5">
    <property type="entry name" value="O-METHYLTRANSFERASE ASQN-RELATED"/>
    <property type="match status" value="1"/>
</dbReference>
<dbReference type="InterPro" id="IPR029063">
    <property type="entry name" value="SAM-dependent_MTases_sf"/>
</dbReference>
<dbReference type="InterPro" id="IPR016461">
    <property type="entry name" value="COMT-like"/>
</dbReference>
<feature type="domain" description="O-methyltransferase C-terminal" evidence="4">
    <location>
        <begin position="276"/>
        <end position="421"/>
    </location>
</feature>
<keyword evidence="6" id="KW-1185">Reference proteome</keyword>
<dbReference type="GO" id="GO:0008171">
    <property type="term" value="F:O-methyltransferase activity"/>
    <property type="evidence" value="ECO:0007669"/>
    <property type="project" value="InterPro"/>
</dbReference>
<evidence type="ECO:0000259" key="4">
    <source>
        <dbReference type="Pfam" id="PF00891"/>
    </source>
</evidence>
<dbReference type="Gene3D" id="1.10.10.10">
    <property type="entry name" value="Winged helix-like DNA-binding domain superfamily/Winged helix DNA-binding domain"/>
    <property type="match status" value="1"/>
</dbReference>
<evidence type="ECO:0000256" key="3">
    <source>
        <dbReference type="ARBA" id="ARBA00022691"/>
    </source>
</evidence>
<accession>A0A4S2MKA1</accession>
<sequence length="452" mass="50049">MDPAVVTSPPSVYDVVQTSSLGVNHHGLRQLAQSIVENVNVYLQALEKSGISPPTFRPDSSSGVCKEETGQEAQRALVAASERLIALISGPPGLYEITRQYLENSALTVAVELDIASAIPLDGERHADEIAVIVGAEGSVIVRIMRPLTAIFIFEEVAPSTYRHTYRSASMRDENHRALLLFGGLEGAKAAAWMPDALKAKTYHSPTEPHESAFSLVYTPENSRMGFFDYIYGGHDDFMGERFTKAMAATASFSYEAGSFADIFPFDTLSKSNKPATIVDVGGGEGHIMVNVARRYPEANLKFVVQDLQFNVTMGERKLAVELQPRFIWMPHDFFDGTQPVKHADAYFLRHILHDWPDRHCQQILSPIVEAMDPGVSRLLISDMVVPEMSTSKLIAHRDLLMMAHTTGMERTEAQFVALFRSVDTRLQIMKIHRLPTSGPAGFRIIEAMLLT</sequence>
<dbReference type="InterPro" id="IPR036390">
    <property type="entry name" value="WH_DNA-bd_sf"/>
</dbReference>
<dbReference type="EMBL" id="ML220155">
    <property type="protein sequence ID" value="TGZ77323.1"/>
    <property type="molecule type" value="Genomic_DNA"/>
</dbReference>
<dbReference type="InterPro" id="IPR001077">
    <property type="entry name" value="COMT_C"/>
</dbReference>
<dbReference type="STRING" id="341454.A0A4S2MKA1"/>
<dbReference type="OrthoDB" id="1606438at2759"/>
<dbReference type="GO" id="GO:0032259">
    <property type="term" value="P:methylation"/>
    <property type="evidence" value="ECO:0007669"/>
    <property type="project" value="UniProtKB-KW"/>
</dbReference>
<dbReference type="SUPFAM" id="SSF53335">
    <property type="entry name" value="S-adenosyl-L-methionine-dependent methyltransferases"/>
    <property type="match status" value="1"/>
</dbReference>
<name>A0A4S2MKA1_9PEZI</name>
<gene>
    <name evidence="5" type="ORF">EX30DRAFT_398638</name>
</gene>
<evidence type="ECO:0000256" key="1">
    <source>
        <dbReference type="ARBA" id="ARBA00022603"/>
    </source>
</evidence>
<dbReference type="PANTHER" id="PTHR43712">
    <property type="entry name" value="PUTATIVE (AFU_ORTHOLOGUE AFUA_4G14580)-RELATED"/>
    <property type="match status" value="1"/>
</dbReference>
<proteinExistence type="predicted"/>
<keyword evidence="1 5" id="KW-0489">Methyltransferase</keyword>